<name>A0A9N9YLA6_9HYPO</name>
<gene>
    <name evidence="1" type="ORF">CRHIZ90672A_00012902</name>
</gene>
<reference evidence="1" key="1">
    <citation type="submission" date="2021-10" db="EMBL/GenBank/DDBJ databases">
        <authorList>
            <person name="Piombo E."/>
        </authorList>
    </citation>
    <scope>NUCLEOTIDE SEQUENCE</scope>
</reference>
<evidence type="ECO:0000313" key="2">
    <source>
        <dbReference type="Proteomes" id="UP000696573"/>
    </source>
</evidence>
<keyword evidence="2" id="KW-1185">Reference proteome</keyword>
<dbReference type="AlphaFoldDB" id="A0A9N9YLA6"/>
<dbReference type="Proteomes" id="UP000696573">
    <property type="component" value="Unassembled WGS sequence"/>
</dbReference>
<comment type="caution">
    <text evidence="1">The sequence shown here is derived from an EMBL/GenBank/DDBJ whole genome shotgun (WGS) entry which is preliminary data.</text>
</comment>
<sequence>MFWMCRWWLESRNIVGAEGCTLPRADTCEYQKLSGAGLEAVWACRRRMQSALSSSLHVDAALSLSSALPRPIDPTPGDVHPPAAHLHRFSPPGGWSIDLIYAGSIIDRWLCFVELLVQLRWATHSSSRLHVPSALQPQRLFHLLQLGLSDAQFCQDEASFNDKTTYKTVHLREDTMHRICLPPNQSRPMSVVHNHQLLGVMYNLTLGQVKDIGNGRFKPTGLAFSNQTSLLTSTSALIR</sequence>
<protein>
    <submittedName>
        <fullName evidence="1">Uncharacterized protein</fullName>
    </submittedName>
</protein>
<accession>A0A9N9YLA6</accession>
<proteinExistence type="predicted"/>
<dbReference type="EMBL" id="CABFNQ020000682">
    <property type="protein sequence ID" value="CAH0022781.1"/>
    <property type="molecule type" value="Genomic_DNA"/>
</dbReference>
<organism evidence="1 2">
    <name type="scientific">Clonostachys rhizophaga</name>
    <dbReference type="NCBI Taxonomy" id="160324"/>
    <lineage>
        <taxon>Eukaryota</taxon>
        <taxon>Fungi</taxon>
        <taxon>Dikarya</taxon>
        <taxon>Ascomycota</taxon>
        <taxon>Pezizomycotina</taxon>
        <taxon>Sordariomycetes</taxon>
        <taxon>Hypocreomycetidae</taxon>
        <taxon>Hypocreales</taxon>
        <taxon>Bionectriaceae</taxon>
        <taxon>Clonostachys</taxon>
    </lineage>
</organism>
<evidence type="ECO:0000313" key="1">
    <source>
        <dbReference type="EMBL" id="CAH0022781.1"/>
    </source>
</evidence>